<dbReference type="PROSITE" id="PS52016">
    <property type="entry name" value="TONB_DEPENDENT_REC_3"/>
    <property type="match status" value="1"/>
</dbReference>
<sequence length="1116" mass="122972">MKFYLHHKLFWCKIMRITLSQILVLILFTGITYSKPTLAQEALNKKISLTVVDKTLTEVLRTLAAANKVQFIYNQDVIHSSNKISMQFDNTELKTVLDKLLSKYAIHYQVYKNKIILIDGERLDTKPQGASSKAITVTGKVVDETNLPLIGVSVTVKGTKNGTITDIDGKFKLSVDNANDILVFKYIGYITYETPVNGTQPINVQLKPEDKSLSEVVVVGYGKSSRKALISSISSVKGDELNKGAISDVGQMLQGKVPGLNISRSGDPNRNAAIVMRGASTLREGAQSPLFVIDGVPGADISLLAPDDIASIDVLKDAAAAAIYGNRAANGVIMVTTKRGSAGQTQLAYSTYFGLENVSNQYEMMNSEQLKAFLARNNSALTPANDQGANTNWQNEVQRKDAISQNHNLSLSGGTDKTTYNASINYFKQQGIVRTSDLGRFIGRIGLEQKALNDKLKIGLNLSNSISDADLVPYRNTVLSQMLTYLPTSPVKNPDGSYFDNLIQTSYYNPVSMLENATENLKTKNILGTFTANLKLPFGFSYDVAASYQNTQTVYGAFYNSIYTSRYNNVRNTPDPPANPSFVSLVGKDGLALRNAYQNTNKIVETYLTWNKKFGDHDINAVVGYSYQQSLNNDGLQTSSTNFPINQVGYYNLSLGNPYAITDFRVNYGPEYLYQEILLISDFARVNYNYKNKYLLQGSIRRDGSNVFGNNQKWGYFPSVGAGWNIDQENFLKNQSLISTLKLRGSYGIAGNSLGFAPLTTKLIYGAVGQFYYNGSPREGAYGAIQNENPNLRWEKTATANIGMDFSIFKGRLGGSVDFYDKRTTDLIIGFDVDQNLYPSGQLTANVGKLSNRGVEIVLNGTPVSNDNFTWTTGINLAHNVNKVLTLSDSQFKIDDRLIFQPDGGGQSGATLQILSPGQPIGTFFTFKYAGKDANGVSQYYDAAGNIKTQGLLNKTDYYVIGNAQPKALIGWTNSVNYKNFDLSVFVRAVLGNKIMNVTRADLFRPNTAQFTNIPVEVENESTADFNSYKYSSRFLENGSYLRLDNATLGYTFKKNIIPGVSSLRLYTTANNLFVITGYKGIDPEINQGGLAPGVDTNNFYPKTRTFLFGLNVSFN</sequence>
<keyword evidence="3 8" id="KW-1134">Transmembrane beta strand</keyword>
<dbReference type="InterPro" id="IPR036942">
    <property type="entry name" value="Beta-barrel_TonB_sf"/>
</dbReference>
<dbReference type="Pfam" id="PF13715">
    <property type="entry name" value="CarbopepD_reg_2"/>
    <property type="match status" value="1"/>
</dbReference>
<evidence type="ECO:0000256" key="7">
    <source>
        <dbReference type="ARBA" id="ARBA00023237"/>
    </source>
</evidence>
<comment type="subcellular location">
    <subcellularLocation>
        <location evidence="1 8">Cell outer membrane</location>
        <topology evidence="1 8">Multi-pass membrane protein</topology>
    </subcellularLocation>
</comment>
<feature type="domain" description="TonB-dependent receptor-like beta-barrel" evidence="10">
    <location>
        <begin position="491"/>
        <end position="1073"/>
    </location>
</feature>
<dbReference type="AlphaFoldDB" id="A0A2D1U267"/>
<dbReference type="InterPro" id="IPR039426">
    <property type="entry name" value="TonB-dep_rcpt-like"/>
</dbReference>
<dbReference type="FunFam" id="2.60.40.1120:FF:000003">
    <property type="entry name" value="Outer membrane protein Omp121"/>
    <property type="match status" value="1"/>
</dbReference>
<dbReference type="GO" id="GO:0009279">
    <property type="term" value="C:cell outer membrane"/>
    <property type="evidence" value="ECO:0007669"/>
    <property type="project" value="UniProtKB-SubCell"/>
</dbReference>
<dbReference type="SUPFAM" id="SSF49464">
    <property type="entry name" value="Carboxypeptidase regulatory domain-like"/>
    <property type="match status" value="1"/>
</dbReference>
<feature type="domain" description="TonB-dependent receptor plug" evidence="11">
    <location>
        <begin position="229"/>
        <end position="332"/>
    </location>
</feature>
<dbReference type="Pfam" id="PF00593">
    <property type="entry name" value="TonB_dep_Rec_b-barrel"/>
    <property type="match status" value="1"/>
</dbReference>
<evidence type="ECO:0000259" key="10">
    <source>
        <dbReference type="Pfam" id="PF00593"/>
    </source>
</evidence>
<comment type="similarity">
    <text evidence="8 9">Belongs to the TonB-dependent receptor family.</text>
</comment>
<dbReference type="Gene3D" id="2.60.40.1120">
    <property type="entry name" value="Carboxypeptidase-like, regulatory domain"/>
    <property type="match status" value="1"/>
</dbReference>
<organism evidence="12 13">
    <name type="scientific">Pedobacter ginsengisoli</name>
    <dbReference type="NCBI Taxonomy" id="363852"/>
    <lineage>
        <taxon>Bacteria</taxon>
        <taxon>Pseudomonadati</taxon>
        <taxon>Bacteroidota</taxon>
        <taxon>Sphingobacteriia</taxon>
        <taxon>Sphingobacteriales</taxon>
        <taxon>Sphingobacteriaceae</taxon>
        <taxon>Pedobacter</taxon>
    </lineage>
</organism>
<dbReference type="InterPro" id="IPR012910">
    <property type="entry name" value="Plug_dom"/>
</dbReference>
<keyword evidence="5 9" id="KW-0798">TonB box</keyword>
<dbReference type="NCBIfam" id="TIGR04057">
    <property type="entry name" value="SusC_RagA_signa"/>
    <property type="match status" value="1"/>
</dbReference>
<dbReference type="InterPro" id="IPR023997">
    <property type="entry name" value="TonB-dep_OMP_SusC/RagA_CS"/>
</dbReference>
<evidence type="ECO:0000256" key="9">
    <source>
        <dbReference type="RuleBase" id="RU003357"/>
    </source>
</evidence>
<keyword evidence="2 8" id="KW-0813">Transport</keyword>
<dbReference type="InterPro" id="IPR000531">
    <property type="entry name" value="Beta-barrel_TonB"/>
</dbReference>
<keyword evidence="4 8" id="KW-0812">Transmembrane</keyword>
<dbReference type="InterPro" id="IPR023996">
    <property type="entry name" value="TonB-dep_OMP_SusC/RagA"/>
</dbReference>
<name>A0A2D1U267_9SPHI</name>
<evidence type="ECO:0000313" key="12">
    <source>
        <dbReference type="EMBL" id="ATP55686.1"/>
    </source>
</evidence>
<dbReference type="Pfam" id="PF07715">
    <property type="entry name" value="Plug"/>
    <property type="match status" value="1"/>
</dbReference>
<reference evidence="12 13" key="1">
    <citation type="submission" date="2017-10" db="EMBL/GenBank/DDBJ databases">
        <title>Whole genome of Pedobacter ginsengisoli T01R-27 isolated from tomato rhizosphere.</title>
        <authorList>
            <person name="Weon H.-Y."/>
            <person name="Lee S.A."/>
            <person name="Sang M.K."/>
            <person name="Song J."/>
        </authorList>
    </citation>
    <scope>NUCLEOTIDE SEQUENCE [LARGE SCALE GENOMIC DNA]</scope>
    <source>
        <strain evidence="12 13">T01R-27</strain>
    </source>
</reference>
<keyword evidence="7 8" id="KW-0998">Cell outer membrane</keyword>
<dbReference type="KEGG" id="pgs:CPT03_03985"/>
<evidence type="ECO:0000313" key="13">
    <source>
        <dbReference type="Proteomes" id="UP000223749"/>
    </source>
</evidence>
<protein>
    <submittedName>
        <fullName evidence="12">SusC/RagA family TonB-linked outer membrane protein</fullName>
    </submittedName>
</protein>
<evidence type="ECO:0000256" key="3">
    <source>
        <dbReference type="ARBA" id="ARBA00022452"/>
    </source>
</evidence>
<evidence type="ECO:0000259" key="11">
    <source>
        <dbReference type="Pfam" id="PF07715"/>
    </source>
</evidence>
<evidence type="ECO:0000256" key="8">
    <source>
        <dbReference type="PROSITE-ProRule" id="PRU01360"/>
    </source>
</evidence>
<dbReference type="Gene3D" id="3.55.50.30">
    <property type="match status" value="1"/>
</dbReference>
<evidence type="ECO:0000256" key="1">
    <source>
        <dbReference type="ARBA" id="ARBA00004571"/>
    </source>
</evidence>
<dbReference type="NCBIfam" id="TIGR04056">
    <property type="entry name" value="OMP_RagA_SusC"/>
    <property type="match status" value="1"/>
</dbReference>
<gene>
    <name evidence="12" type="ORF">CPT03_03985</name>
</gene>
<evidence type="ECO:0000256" key="6">
    <source>
        <dbReference type="ARBA" id="ARBA00023136"/>
    </source>
</evidence>
<dbReference type="Gene3D" id="2.40.170.20">
    <property type="entry name" value="TonB-dependent receptor, beta-barrel domain"/>
    <property type="match status" value="1"/>
</dbReference>
<dbReference type="Proteomes" id="UP000223749">
    <property type="component" value="Chromosome"/>
</dbReference>
<keyword evidence="6 8" id="KW-0472">Membrane</keyword>
<dbReference type="InterPro" id="IPR008969">
    <property type="entry name" value="CarboxyPept-like_regulatory"/>
</dbReference>
<dbReference type="Gene3D" id="2.170.130.10">
    <property type="entry name" value="TonB-dependent receptor, plug domain"/>
    <property type="match status" value="1"/>
</dbReference>
<accession>A0A2D1U267</accession>
<keyword evidence="13" id="KW-1185">Reference proteome</keyword>
<dbReference type="InterPro" id="IPR037066">
    <property type="entry name" value="Plug_dom_sf"/>
</dbReference>
<evidence type="ECO:0000256" key="2">
    <source>
        <dbReference type="ARBA" id="ARBA00022448"/>
    </source>
</evidence>
<dbReference type="EMBL" id="CP024091">
    <property type="protein sequence ID" value="ATP55686.1"/>
    <property type="molecule type" value="Genomic_DNA"/>
</dbReference>
<dbReference type="SUPFAM" id="SSF56935">
    <property type="entry name" value="Porins"/>
    <property type="match status" value="1"/>
</dbReference>
<proteinExistence type="inferred from homology"/>
<evidence type="ECO:0000256" key="5">
    <source>
        <dbReference type="ARBA" id="ARBA00023077"/>
    </source>
</evidence>
<evidence type="ECO:0000256" key="4">
    <source>
        <dbReference type="ARBA" id="ARBA00022692"/>
    </source>
</evidence>